<dbReference type="RefSeq" id="WP_103199650.1">
    <property type="nucleotide sequence ID" value="NZ_JASMUA010000001.1"/>
</dbReference>
<evidence type="ECO:0000313" key="3">
    <source>
        <dbReference type="Proteomes" id="UP000237466"/>
    </source>
</evidence>
<sequence length="144" mass="17435">MVNKILILLIIIYPRISYSIDNPDSPDYIANFTELSERYENEINNSKVNNVEILNAYNEYMLFLDEELNKSFLILKKKMTSENFLKLQQSQRQWILYRDMEFKLIESNWTRNNFGSSYRLSQFSYKSSVIKNRVIQLYYYANNY</sequence>
<protein>
    <recommendedName>
        <fullName evidence="1">Lysozyme inhibitor LprI-like N-terminal domain-containing protein</fullName>
    </recommendedName>
</protein>
<gene>
    <name evidence="2" type="ORF">CRN52_01305</name>
</gene>
<evidence type="ECO:0000313" key="2">
    <source>
        <dbReference type="EMBL" id="POB49983.1"/>
    </source>
</evidence>
<dbReference type="InterPro" id="IPR009739">
    <property type="entry name" value="LprI-like_N"/>
</dbReference>
<feature type="domain" description="Lysozyme inhibitor LprI-like N-terminal" evidence="1">
    <location>
        <begin position="49"/>
        <end position="137"/>
    </location>
</feature>
<dbReference type="Proteomes" id="UP000237466">
    <property type="component" value="Unassembled WGS sequence"/>
</dbReference>
<name>A0A2S3R8F0_VIBVL</name>
<dbReference type="AlphaFoldDB" id="A0A2S3R8F0"/>
<comment type="caution">
    <text evidence="2">The sequence shown here is derived from an EMBL/GenBank/DDBJ whole genome shotgun (WGS) entry which is preliminary data.</text>
</comment>
<dbReference type="Gene3D" id="1.20.1270.180">
    <property type="match status" value="1"/>
</dbReference>
<dbReference type="EMBL" id="PDGH01000019">
    <property type="protein sequence ID" value="POB49983.1"/>
    <property type="molecule type" value="Genomic_DNA"/>
</dbReference>
<dbReference type="Pfam" id="PF07007">
    <property type="entry name" value="LprI"/>
    <property type="match status" value="1"/>
</dbReference>
<reference evidence="2 3" key="1">
    <citation type="journal article" date="2018" name="Front. Microbiol.">
        <title>Phylogeny of Vibrio vulnificus from the Analysis of the Core-Genome: Implications for Intra-Species Taxonomy.</title>
        <authorList>
            <person name="Roig F.J."/>
            <person name="Gonzalez-Candelas F."/>
            <person name="Sanjuan E."/>
            <person name="Fouz B."/>
            <person name="Feil E.J."/>
            <person name="Llorens C."/>
            <person name="Baker-Austin C."/>
            <person name="Oliver J.D."/>
            <person name="Danin-Poleg Y."/>
            <person name="Gibas C.J."/>
            <person name="Kashi Y."/>
            <person name="Gulig P.A."/>
            <person name="Morrison S.S."/>
            <person name="Amaro C."/>
        </authorList>
    </citation>
    <scope>NUCLEOTIDE SEQUENCE [LARGE SCALE GENOMIC DNA]</scope>
    <source>
        <strain evidence="2 3">CECT4608</strain>
    </source>
</reference>
<evidence type="ECO:0000259" key="1">
    <source>
        <dbReference type="Pfam" id="PF07007"/>
    </source>
</evidence>
<organism evidence="2 3">
    <name type="scientific">Vibrio vulnificus</name>
    <dbReference type="NCBI Taxonomy" id="672"/>
    <lineage>
        <taxon>Bacteria</taxon>
        <taxon>Pseudomonadati</taxon>
        <taxon>Pseudomonadota</taxon>
        <taxon>Gammaproteobacteria</taxon>
        <taxon>Vibrionales</taxon>
        <taxon>Vibrionaceae</taxon>
        <taxon>Vibrio</taxon>
    </lineage>
</organism>
<accession>A0A2S3R8F0</accession>
<proteinExistence type="predicted"/>